<evidence type="ECO:0000313" key="4">
    <source>
        <dbReference type="Proteomes" id="UP000199582"/>
    </source>
</evidence>
<organism evidence="3 4">
    <name type="scientific">Roseovarius azorensis</name>
    <dbReference type="NCBI Taxonomy" id="1287727"/>
    <lineage>
        <taxon>Bacteria</taxon>
        <taxon>Pseudomonadati</taxon>
        <taxon>Pseudomonadota</taxon>
        <taxon>Alphaproteobacteria</taxon>
        <taxon>Rhodobacterales</taxon>
        <taxon>Roseobacteraceae</taxon>
        <taxon>Roseovarius</taxon>
    </lineage>
</organism>
<feature type="compositionally biased region" description="Pro residues" evidence="1">
    <location>
        <begin position="77"/>
        <end position="87"/>
    </location>
</feature>
<dbReference type="Proteomes" id="UP000199582">
    <property type="component" value="Unassembled WGS sequence"/>
</dbReference>
<proteinExistence type="predicted"/>
<evidence type="ECO:0000256" key="2">
    <source>
        <dbReference type="SAM" id="SignalP"/>
    </source>
</evidence>
<evidence type="ECO:0000313" key="3">
    <source>
        <dbReference type="EMBL" id="SEL21023.1"/>
    </source>
</evidence>
<name>A0A1H7NBZ2_9RHOB</name>
<reference evidence="3 4" key="1">
    <citation type="submission" date="2016-10" db="EMBL/GenBank/DDBJ databases">
        <authorList>
            <person name="de Groot N.N."/>
        </authorList>
    </citation>
    <scope>NUCLEOTIDE SEQUENCE [LARGE SCALE GENOMIC DNA]</scope>
    <source>
        <strain evidence="3 4">DSM 100674</strain>
    </source>
</reference>
<dbReference type="EMBL" id="FOAG01000004">
    <property type="protein sequence ID" value="SEL21023.1"/>
    <property type="molecule type" value="Genomic_DNA"/>
</dbReference>
<feature type="region of interest" description="Disordered" evidence="1">
    <location>
        <begin position="49"/>
        <end position="87"/>
    </location>
</feature>
<feature type="chain" id="PRO_5009299711" description="Cytochrome c domain-containing protein" evidence="2">
    <location>
        <begin position="20"/>
        <end position="87"/>
    </location>
</feature>
<accession>A0A1H7NBZ2</accession>
<dbReference type="AlphaFoldDB" id="A0A1H7NBZ2"/>
<protein>
    <recommendedName>
        <fullName evidence="5">Cytochrome c domain-containing protein</fullName>
    </recommendedName>
</protein>
<keyword evidence="2" id="KW-0732">Signal</keyword>
<evidence type="ECO:0000256" key="1">
    <source>
        <dbReference type="SAM" id="MobiDB-lite"/>
    </source>
</evidence>
<feature type="signal peptide" evidence="2">
    <location>
        <begin position="1"/>
        <end position="19"/>
    </location>
</feature>
<dbReference type="STRING" id="1287727.SAMN05443999_10489"/>
<evidence type="ECO:0008006" key="5">
    <source>
        <dbReference type="Google" id="ProtNLM"/>
    </source>
</evidence>
<gene>
    <name evidence="3" type="ORF">SAMN05443999_10489</name>
</gene>
<keyword evidence="4" id="KW-1185">Reference proteome</keyword>
<sequence length="87" mass="8988">MIRLLVLGVCLGLSGSLLAGEPAPGTAAECDTCQARHRGLQSLQAARNARSDTECRQEAGTGQDCAGVTEDRDEPPPAEAPETPPSD</sequence>
<dbReference type="RefSeq" id="WP_093034581.1">
    <property type="nucleotide sequence ID" value="NZ_FOAG01000004.1"/>
</dbReference>